<dbReference type="SMART" id="SM00368">
    <property type="entry name" value="LRR_RI"/>
    <property type="match status" value="5"/>
</dbReference>
<evidence type="ECO:0000256" key="3">
    <source>
        <dbReference type="ARBA" id="ARBA00022737"/>
    </source>
</evidence>
<sequence length="464" mass="50753">MQPHSASSHVLSKTFSGAKNPYEAQHQDRPLNRETHLRFGSHFRPAFGGKFVGLGYNDARRYLGKIFWTCGVPNNVKGPAPPPVIVKLNVHSPKFYFICTVMASSLCCINSEMVFIVHPLGRKYNSVKDMSPIINFVNQYDFSSSKLRGLTLHGNSYASTSILELVRILIEKGKSFLENIRYVDCSDMFTGRLKEDVPKSLQAIGSLLGHCPGIECLNLSDNAFGPAGANAIAPFLEKLSLTSFLINNNGLGQLGGSIIASSLKSMSTLSIFSIGRNRLENDGAIAIAEAIKSGFSSSLRQFSIFQNGITKNGVLALCDAISTCQCLEILDFQDNTFTIESNFGENATLEADFSKLVLLGLQYNGICDSELQLLIRLVVQMPHLQSLQLNGNSFDPEGPQCTALREAIQRLSQGDVLDSLSDMDSDVESIEQESESEEDISSASEAEDVETEELTEILEKTHVA</sequence>
<name>A0A098VT36_9MICR</name>
<keyword evidence="1" id="KW-0343">GTPase activation</keyword>
<dbReference type="Gene3D" id="3.80.10.10">
    <property type="entry name" value="Ribonuclease Inhibitor"/>
    <property type="match status" value="1"/>
</dbReference>
<dbReference type="Pfam" id="PF13516">
    <property type="entry name" value="LRR_6"/>
    <property type="match status" value="2"/>
</dbReference>
<keyword evidence="2" id="KW-0433">Leucine-rich repeat</keyword>
<dbReference type="InterPro" id="IPR001611">
    <property type="entry name" value="Leu-rich_rpt"/>
</dbReference>
<dbReference type="RefSeq" id="XP_013238589.1">
    <property type="nucleotide sequence ID" value="XM_013383135.1"/>
</dbReference>
<dbReference type="GO" id="GO:0048471">
    <property type="term" value="C:perinuclear region of cytoplasm"/>
    <property type="evidence" value="ECO:0007669"/>
    <property type="project" value="TreeGrafter"/>
</dbReference>
<feature type="compositionally biased region" description="Acidic residues" evidence="4">
    <location>
        <begin position="422"/>
        <end position="456"/>
    </location>
</feature>
<gene>
    <name evidence="5" type="ORF">DI09_1p120</name>
</gene>
<dbReference type="GeneID" id="25258899"/>
<evidence type="ECO:0000256" key="4">
    <source>
        <dbReference type="SAM" id="MobiDB-lite"/>
    </source>
</evidence>
<keyword evidence="3" id="KW-0677">Repeat</keyword>
<evidence type="ECO:0000256" key="1">
    <source>
        <dbReference type="ARBA" id="ARBA00022468"/>
    </source>
</evidence>
<dbReference type="EMBL" id="JMKJ01000111">
    <property type="protein sequence ID" value="KGG52162.1"/>
    <property type="molecule type" value="Genomic_DNA"/>
</dbReference>
<dbReference type="PANTHER" id="PTHR24113">
    <property type="entry name" value="RAN GTPASE-ACTIVATING PROTEIN 1"/>
    <property type="match status" value="1"/>
</dbReference>
<feature type="region of interest" description="Disordered" evidence="4">
    <location>
        <begin position="422"/>
        <end position="464"/>
    </location>
</feature>
<dbReference type="GO" id="GO:0005096">
    <property type="term" value="F:GTPase activator activity"/>
    <property type="evidence" value="ECO:0007669"/>
    <property type="project" value="UniProtKB-KW"/>
</dbReference>
<dbReference type="GO" id="GO:0005634">
    <property type="term" value="C:nucleus"/>
    <property type="evidence" value="ECO:0007669"/>
    <property type="project" value="TreeGrafter"/>
</dbReference>
<evidence type="ECO:0000256" key="2">
    <source>
        <dbReference type="ARBA" id="ARBA00022614"/>
    </source>
</evidence>
<dbReference type="VEuPathDB" id="MicrosporidiaDB:DI09_1p120"/>
<proteinExistence type="predicted"/>
<dbReference type="SUPFAM" id="SSF52047">
    <property type="entry name" value="RNI-like"/>
    <property type="match status" value="1"/>
</dbReference>
<reference evidence="5 6" key="1">
    <citation type="submission" date="2014-04" db="EMBL/GenBank/DDBJ databases">
        <title>A new species of microsporidia sheds light on the evolution of extreme parasitism.</title>
        <authorList>
            <person name="Haag K.L."/>
            <person name="James T.Y."/>
            <person name="Larsson R."/>
            <person name="Schaer T.M."/>
            <person name="Refardt D."/>
            <person name="Pombert J.-F."/>
            <person name="Ebert D."/>
        </authorList>
    </citation>
    <scope>NUCLEOTIDE SEQUENCE [LARGE SCALE GENOMIC DNA]</scope>
    <source>
        <strain evidence="5 6">UGP3</strain>
        <tissue evidence="5">Spores</tissue>
    </source>
</reference>
<organism evidence="5 6">
    <name type="scientific">Mitosporidium daphniae</name>
    <dbReference type="NCBI Taxonomy" id="1485682"/>
    <lineage>
        <taxon>Eukaryota</taxon>
        <taxon>Fungi</taxon>
        <taxon>Fungi incertae sedis</taxon>
        <taxon>Microsporidia</taxon>
        <taxon>Mitosporidium</taxon>
    </lineage>
</organism>
<accession>A0A098VT36</accession>
<dbReference type="InterPro" id="IPR032675">
    <property type="entry name" value="LRR_dom_sf"/>
</dbReference>
<evidence type="ECO:0000313" key="5">
    <source>
        <dbReference type="EMBL" id="KGG52162.1"/>
    </source>
</evidence>
<comment type="caution">
    <text evidence="5">The sequence shown here is derived from an EMBL/GenBank/DDBJ whole genome shotgun (WGS) entry which is preliminary data.</text>
</comment>
<dbReference type="GO" id="GO:0006913">
    <property type="term" value="P:nucleocytoplasmic transport"/>
    <property type="evidence" value="ECO:0007669"/>
    <property type="project" value="TreeGrafter"/>
</dbReference>
<dbReference type="PANTHER" id="PTHR24113:SF12">
    <property type="entry name" value="RAN GTPASE-ACTIVATING PROTEIN 1"/>
    <property type="match status" value="1"/>
</dbReference>
<dbReference type="Proteomes" id="UP000029725">
    <property type="component" value="Unassembled WGS sequence"/>
</dbReference>
<dbReference type="HOGENOM" id="CLU_589362_0_0_1"/>
<dbReference type="GO" id="GO:0005829">
    <property type="term" value="C:cytosol"/>
    <property type="evidence" value="ECO:0007669"/>
    <property type="project" value="TreeGrafter"/>
</dbReference>
<keyword evidence="6" id="KW-1185">Reference proteome</keyword>
<dbReference type="InterPro" id="IPR027038">
    <property type="entry name" value="RanGap"/>
</dbReference>
<dbReference type="OrthoDB" id="184583at2759"/>
<dbReference type="AlphaFoldDB" id="A0A098VT36"/>
<dbReference type="GO" id="GO:0031267">
    <property type="term" value="F:small GTPase binding"/>
    <property type="evidence" value="ECO:0007669"/>
    <property type="project" value="TreeGrafter"/>
</dbReference>
<evidence type="ECO:0000313" key="6">
    <source>
        <dbReference type="Proteomes" id="UP000029725"/>
    </source>
</evidence>
<protein>
    <submittedName>
        <fullName evidence="5">Uncharacterized protein</fullName>
    </submittedName>
</protein>